<dbReference type="EMBL" id="JAKGSI010000002">
    <property type="protein sequence ID" value="MCF4006468.1"/>
    <property type="molecule type" value="Genomic_DNA"/>
</dbReference>
<name>A0A9X1U0H1_9CORY</name>
<dbReference type="Proteomes" id="UP001139336">
    <property type="component" value="Unassembled WGS sequence"/>
</dbReference>
<keyword evidence="5" id="KW-0762">Sugar transport</keyword>
<dbReference type="Pfam" id="PF03611">
    <property type="entry name" value="EIIC-GAT"/>
    <property type="match status" value="1"/>
</dbReference>
<evidence type="ECO:0000256" key="4">
    <source>
        <dbReference type="ARBA" id="ARBA00022475"/>
    </source>
</evidence>
<evidence type="ECO:0000256" key="5">
    <source>
        <dbReference type="ARBA" id="ARBA00022597"/>
    </source>
</evidence>
<dbReference type="RefSeq" id="WP_236118267.1">
    <property type="nucleotide sequence ID" value="NZ_JAKGSI010000002.1"/>
</dbReference>
<keyword evidence="7 14" id="KW-0812">Transmembrane</keyword>
<keyword evidence="16" id="KW-1185">Reference proteome</keyword>
<evidence type="ECO:0000256" key="6">
    <source>
        <dbReference type="ARBA" id="ARBA00022683"/>
    </source>
</evidence>
<evidence type="ECO:0000256" key="1">
    <source>
        <dbReference type="ARBA" id="ARBA00004651"/>
    </source>
</evidence>
<evidence type="ECO:0000256" key="12">
    <source>
        <dbReference type="ARBA" id="ARBA00039702"/>
    </source>
</evidence>
<dbReference type="InterPro" id="IPR051562">
    <property type="entry name" value="Ascorbate-PTS_EIIC"/>
</dbReference>
<evidence type="ECO:0000256" key="13">
    <source>
        <dbReference type="ARBA" id="ARBA00042859"/>
    </source>
</evidence>
<dbReference type="PANTHER" id="PTHR33843:SF4">
    <property type="entry name" value="ASCORBATE-SPECIFIC PTS SYSTEM EIIC COMPONENT"/>
    <property type="match status" value="1"/>
</dbReference>
<protein>
    <recommendedName>
        <fullName evidence="12">Ascorbate-specific PTS system EIIC component</fullName>
    </recommendedName>
    <alternativeName>
        <fullName evidence="13">Ascorbate-specific permease IIC component UlaA</fullName>
    </alternativeName>
</protein>
<proteinExistence type="inferred from homology"/>
<comment type="caution">
    <text evidence="15">The sequence shown here is derived from an EMBL/GenBank/DDBJ whole genome shotgun (WGS) entry which is preliminary data.</text>
</comment>
<feature type="transmembrane region" description="Helical" evidence="14">
    <location>
        <begin position="119"/>
        <end position="140"/>
    </location>
</feature>
<keyword evidence="9 14" id="KW-0472">Membrane</keyword>
<feature type="transmembrane region" description="Helical" evidence="14">
    <location>
        <begin position="225"/>
        <end position="246"/>
    </location>
</feature>
<dbReference type="AlphaFoldDB" id="A0A9X1U0H1"/>
<evidence type="ECO:0000256" key="3">
    <source>
        <dbReference type="ARBA" id="ARBA00022448"/>
    </source>
</evidence>
<evidence type="ECO:0000256" key="10">
    <source>
        <dbReference type="ARBA" id="ARBA00037387"/>
    </source>
</evidence>
<feature type="transmembrane region" description="Helical" evidence="14">
    <location>
        <begin position="90"/>
        <end position="112"/>
    </location>
</feature>
<feature type="transmembrane region" description="Helical" evidence="14">
    <location>
        <begin position="146"/>
        <end position="167"/>
    </location>
</feature>
<sequence>MNSVLKFFVDVFSQPAVIIGLIALLGLILQHKSFSDTMKGTIKSFVGFLVLAAGAGLVSDSLTPFGDMFSDVFGVQGVVPNNEAIVGPVLIDYGSTAALIFFFGMIVNVCFARLTRFKYIYLSGHVALYQSAMLAVILIVAGFSPWQAIILGAIAEGVITTVSPAVVQPFMRRATGTDDVALGHTGGFGVAFSGLLATLTKGDPKKSTESMNVPKNLSFVRDTNVVIMLSMGLIFLIVALIAGPTYVHENISEGQNYLVWAIMQAGRFTAGVFVILAGVRAVLNEIVPAFQGISQKLVPHAKPALDVPVTFTFAPNAVMVGFLSSLVAGILGMAIMGVAGLTIIIPGIVAHFMTGGAAGVIGNAVGGRRGAIVGAFGNGVFITLVPLLLLPVLGEIGTASSTFGDSDYGVIGLYLGWLNMGAGQLGILLGIFVAVVGVFAASFWMGRRESRSQAAVEKDGAQSAH</sequence>
<keyword evidence="4" id="KW-1003">Cell membrane</keyword>
<dbReference type="NCBIfam" id="NF009553">
    <property type="entry name" value="PRK12997.1-5"/>
    <property type="match status" value="1"/>
</dbReference>
<evidence type="ECO:0000256" key="14">
    <source>
        <dbReference type="SAM" id="Phobius"/>
    </source>
</evidence>
<evidence type="ECO:0000256" key="11">
    <source>
        <dbReference type="ARBA" id="ARBA00038218"/>
    </source>
</evidence>
<dbReference type="GO" id="GO:0009401">
    <property type="term" value="P:phosphoenolpyruvate-dependent sugar phosphotransferase system"/>
    <property type="evidence" value="ECO:0007669"/>
    <property type="project" value="UniProtKB-KW"/>
</dbReference>
<evidence type="ECO:0000256" key="2">
    <source>
        <dbReference type="ARBA" id="ARBA00011738"/>
    </source>
</evidence>
<feature type="transmembrane region" description="Helical" evidence="14">
    <location>
        <begin position="414"/>
        <end position="444"/>
    </location>
</feature>
<organism evidence="15 16">
    <name type="scientific">Corynebacterium uropygiale</name>
    <dbReference type="NCBI Taxonomy" id="1775911"/>
    <lineage>
        <taxon>Bacteria</taxon>
        <taxon>Bacillati</taxon>
        <taxon>Actinomycetota</taxon>
        <taxon>Actinomycetes</taxon>
        <taxon>Mycobacteriales</taxon>
        <taxon>Corynebacteriaceae</taxon>
        <taxon>Corynebacterium</taxon>
    </lineage>
</organism>
<feature type="transmembrane region" description="Helical" evidence="14">
    <location>
        <begin position="258"/>
        <end position="283"/>
    </location>
</feature>
<keyword evidence="3" id="KW-0813">Transport</keyword>
<accession>A0A9X1U0H1</accession>
<dbReference type="PANTHER" id="PTHR33843">
    <property type="entry name" value="ASCORBATE-SPECIFIC PTS SYSTEM EIIC COMPONENT"/>
    <property type="match status" value="1"/>
</dbReference>
<comment type="subcellular location">
    <subcellularLocation>
        <location evidence="1">Cell membrane</location>
        <topology evidence="1">Multi-pass membrane protein</topology>
    </subcellularLocation>
</comment>
<keyword evidence="6" id="KW-0598">Phosphotransferase system</keyword>
<feature type="transmembrane region" description="Helical" evidence="14">
    <location>
        <begin position="12"/>
        <end position="29"/>
    </location>
</feature>
<evidence type="ECO:0000313" key="16">
    <source>
        <dbReference type="Proteomes" id="UP001139336"/>
    </source>
</evidence>
<dbReference type="NCBIfam" id="NF006920">
    <property type="entry name" value="PRK09410.1-2"/>
    <property type="match status" value="1"/>
</dbReference>
<dbReference type="GO" id="GO:0005886">
    <property type="term" value="C:plasma membrane"/>
    <property type="evidence" value="ECO:0007669"/>
    <property type="project" value="UniProtKB-SubCell"/>
</dbReference>
<keyword evidence="8 14" id="KW-1133">Transmembrane helix</keyword>
<comment type="similarity">
    <text evidence="11">Belongs to the UlaA family.</text>
</comment>
<dbReference type="NCBIfam" id="NF006922">
    <property type="entry name" value="PRK09410.1-5"/>
    <property type="match status" value="1"/>
</dbReference>
<comment type="subunit">
    <text evidence="2">Homodimer.</text>
</comment>
<feature type="transmembrane region" description="Helical" evidence="14">
    <location>
        <begin position="41"/>
        <end position="59"/>
    </location>
</feature>
<evidence type="ECO:0000313" key="15">
    <source>
        <dbReference type="EMBL" id="MCF4006468.1"/>
    </source>
</evidence>
<feature type="transmembrane region" description="Helical" evidence="14">
    <location>
        <begin position="371"/>
        <end position="394"/>
    </location>
</feature>
<dbReference type="InterPro" id="IPR004703">
    <property type="entry name" value="PTS_sugar-sp_permease"/>
</dbReference>
<evidence type="ECO:0000256" key="9">
    <source>
        <dbReference type="ARBA" id="ARBA00023136"/>
    </source>
</evidence>
<gene>
    <name evidence="15" type="ORF">L1O03_04625</name>
</gene>
<comment type="function">
    <text evidence="10">The phosphoenolpyruvate-dependent sugar phosphotransferase system (sugar PTS), a major carbohydrate active transport system, catalyzes the phosphorylation of incoming sugar substrates concomitantly with their translocation across the cell membrane. The enzyme II UlaABC PTS system is involved in ascorbate transport.</text>
</comment>
<reference evidence="15" key="1">
    <citation type="submission" date="2022-01" db="EMBL/GenBank/DDBJ databases">
        <title>Corynebacterium sp. nov isolated from isolated from the feces of the greater white-fronted geese (Anser albifrons) at Poyang Lake, PR China.</title>
        <authorList>
            <person name="Liu Q."/>
        </authorList>
    </citation>
    <scope>NUCLEOTIDE SEQUENCE</scope>
    <source>
        <strain evidence="15">JCM 32435</strain>
    </source>
</reference>
<evidence type="ECO:0000256" key="8">
    <source>
        <dbReference type="ARBA" id="ARBA00022989"/>
    </source>
</evidence>
<evidence type="ECO:0000256" key="7">
    <source>
        <dbReference type="ARBA" id="ARBA00022692"/>
    </source>
</evidence>